<keyword evidence="1 4" id="KW-0662">Pyridine nucleotide biosynthesis</keyword>
<dbReference type="PIRSF" id="PIRSF038800">
    <property type="entry name" value="KYNU"/>
    <property type="match status" value="1"/>
</dbReference>
<dbReference type="InterPro" id="IPR010111">
    <property type="entry name" value="Kynureninase"/>
</dbReference>
<dbReference type="EMBL" id="CAJNON010001876">
    <property type="protein sequence ID" value="CAF1490063.1"/>
    <property type="molecule type" value="Genomic_DNA"/>
</dbReference>
<dbReference type="EC" id="3.7.1.3" evidence="4 5"/>
<dbReference type="Pfam" id="PF00155">
    <property type="entry name" value="Aminotran_1_2"/>
    <property type="match status" value="1"/>
</dbReference>
<gene>
    <name evidence="4" type="primary">KYNU</name>
    <name evidence="8" type="ORF">OKA104_LOCUS33098</name>
    <name evidence="7" type="ORF">VCS650_LOCUS41655</name>
</gene>
<dbReference type="Pfam" id="PF22580">
    <property type="entry name" value="KYNU_C"/>
    <property type="match status" value="1"/>
</dbReference>
<evidence type="ECO:0000313" key="8">
    <source>
        <dbReference type="EMBL" id="CAF4056175.1"/>
    </source>
</evidence>
<dbReference type="AlphaFoldDB" id="A0A815SI21"/>
<evidence type="ECO:0000313" key="9">
    <source>
        <dbReference type="Proteomes" id="UP000663891"/>
    </source>
</evidence>
<comment type="function">
    <text evidence="4 5">Catalyzes the cleavage of L-kynurenine (L-Kyn) and L-3-hydroxykynurenine (L-3OHKyn) into anthranilic acid (AA) and 3-hydroxyanthranilic acid (3-OHAA), respectively.</text>
</comment>
<protein>
    <recommendedName>
        <fullName evidence="4 5">Kynureninase</fullName>
        <ecNumber evidence="4 5">3.7.1.3</ecNumber>
    </recommendedName>
    <alternativeName>
        <fullName evidence="4">L-kynurenine hydrolase</fullName>
    </alternativeName>
</protein>
<dbReference type="InterPro" id="IPR015422">
    <property type="entry name" value="PyrdxlP-dep_Trfase_small"/>
</dbReference>
<dbReference type="GO" id="GO:0030170">
    <property type="term" value="F:pyridoxal phosphate binding"/>
    <property type="evidence" value="ECO:0007669"/>
    <property type="project" value="UniProtKB-UniRule"/>
</dbReference>
<evidence type="ECO:0000256" key="4">
    <source>
        <dbReference type="HAMAP-Rule" id="MF_03017"/>
    </source>
</evidence>
<keyword evidence="4 5" id="KW-0963">Cytoplasm</keyword>
<comment type="catalytic activity">
    <reaction evidence="5">
        <text>3-hydroxy-L-kynurenine + H2O = 3-hydroxyanthranilate + L-alanine + H(+)</text>
        <dbReference type="Rhea" id="RHEA:25143"/>
        <dbReference type="ChEBI" id="CHEBI:15377"/>
        <dbReference type="ChEBI" id="CHEBI:15378"/>
        <dbReference type="ChEBI" id="CHEBI:36559"/>
        <dbReference type="ChEBI" id="CHEBI:57972"/>
        <dbReference type="ChEBI" id="CHEBI:58125"/>
        <dbReference type="EC" id="3.7.1.3"/>
    </reaction>
</comment>
<comment type="caution">
    <text evidence="7">The sequence shown here is derived from an EMBL/GenBank/DDBJ whole genome shotgun (WGS) entry which is preliminary data.</text>
</comment>
<dbReference type="GO" id="GO:0019805">
    <property type="term" value="P:quinolinate biosynthetic process"/>
    <property type="evidence" value="ECO:0007669"/>
    <property type="project" value="UniProtKB-UniRule"/>
</dbReference>
<dbReference type="GO" id="GO:0043420">
    <property type="term" value="P:anthranilate metabolic process"/>
    <property type="evidence" value="ECO:0007669"/>
    <property type="project" value="UniProtKB-UniRule"/>
</dbReference>
<dbReference type="SUPFAM" id="SSF53383">
    <property type="entry name" value="PLP-dependent transferases"/>
    <property type="match status" value="1"/>
</dbReference>
<proteinExistence type="inferred from homology"/>
<dbReference type="Proteomes" id="UP000663881">
    <property type="component" value="Unassembled WGS sequence"/>
</dbReference>
<organism evidence="7 9">
    <name type="scientific">Adineta steineri</name>
    <dbReference type="NCBI Taxonomy" id="433720"/>
    <lineage>
        <taxon>Eukaryota</taxon>
        <taxon>Metazoa</taxon>
        <taxon>Spiralia</taxon>
        <taxon>Gnathifera</taxon>
        <taxon>Rotifera</taxon>
        <taxon>Eurotatoria</taxon>
        <taxon>Bdelloidea</taxon>
        <taxon>Adinetida</taxon>
        <taxon>Adinetidae</taxon>
        <taxon>Adineta</taxon>
    </lineage>
</organism>
<evidence type="ECO:0000313" key="7">
    <source>
        <dbReference type="EMBL" id="CAF1490063.1"/>
    </source>
</evidence>
<evidence type="ECO:0000259" key="6">
    <source>
        <dbReference type="Pfam" id="PF00155"/>
    </source>
</evidence>
<comment type="cofactor">
    <cofactor evidence="4 5">
        <name>pyridoxal 5'-phosphate</name>
        <dbReference type="ChEBI" id="CHEBI:597326"/>
    </cofactor>
</comment>
<dbReference type="NCBIfam" id="TIGR01814">
    <property type="entry name" value="kynureninase"/>
    <property type="match status" value="1"/>
</dbReference>
<dbReference type="PANTHER" id="PTHR14084">
    <property type="entry name" value="KYNURENINASE"/>
    <property type="match status" value="1"/>
</dbReference>
<feature type="binding site" evidence="4">
    <location>
        <position position="184"/>
    </location>
    <ligand>
        <name>pyridoxal 5'-phosphate</name>
        <dbReference type="ChEBI" id="CHEBI:597326"/>
    </ligand>
</feature>
<feature type="domain" description="Aminotransferase class I/classII large" evidence="6">
    <location>
        <begin position="52"/>
        <end position="190"/>
    </location>
</feature>
<comment type="similarity">
    <text evidence="4 5">Belongs to the kynureninase family.</text>
</comment>
<dbReference type="Proteomes" id="UP000663891">
    <property type="component" value="Unassembled WGS sequence"/>
</dbReference>
<evidence type="ECO:0000256" key="3">
    <source>
        <dbReference type="ARBA" id="ARBA00022898"/>
    </source>
</evidence>
<dbReference type="GO" id="GO:0097053">
    <property type="term" value="P:L-kynurenine catabolic process"/>
    <property type="evidence" value="ECO:0007669"/>
    <property type="project" value="UniProtKB-UniRule"/>
</dbReference>
<feature type="binding site" evidence="4">
    <location>
        <position position="77"/>
    </location>
    <ligand>
        <name>pyridoxal 5'-phosphate</name>
        <dbReference type="ChEBI" id="CHEBI:597326"/>
    </ligand>
</feature>
<dbReference type="HAMAP" id="MF_01970">
    <property type="entry name" value="Kynureninase"/>
    <property type="match status" value="1"/>
</dbReference>
<keyword evidence="2 4" id="KW-0378">Hydrolase</keyword>
<accession>A0A815SI21</accession>
<dbReference type="OrthoDB" id="5978656at2759"/>
<dbReference type="GO" id="GO:0034354">
    <property type="term" value="P:'de novo' NAD+ biosynthetic process from L-tryptophan"/>
    <property type="evidence" value="ECO:0007669"/>
    <property type="project" value="UniProtKB-UniRule"/>
</dbReference>
<comment type="caution">
    <text evidence="4">Lacks conserved residue(s) required for the propagation of feature annotation.</text>
</comment>
<dbReference type="Gene3D" id="3.40.640.10">
    <property type="entry name" value="Type I PLP-dependent aspartate aminotransferase-like (Major domain)"/>
    <property type="match status" value="1"/>
</dbReference>
<dbReference type="PANTHER" id="PTHR14084:SF0">
    <property type="entry name" value="KYNURENINASE"/>
    <property type="match status" value="1"/>
</dbReference>
<evidence type="ECO:0000256" key="5">
    <source>
        <dbReference type="PIRNR" id="PIRNR038800"/>
    </source>
</evidence>
<feature type="binding site" evidence="4">
    <location>
        <position position="206"/>
    </location>
    <ligand>
        <name>pyridoxal 5'-phosphate</name>
        <dbReference type="ChEBI" id="CHEBI:597326"/>
    </ligand>
</feature>
<feature type="binding site" evidence="4">
    <location>
        <begin position="104"/>
        <end position="107"/>
    </location>
    <ligand>
        <name>pyridoxal 5'-phosphate</name>
        <dbReference type="ChEBI" id="CHEBI:597326"/>
    </ligand>
</feature>
<comment type="catalytic activity">
    <reaction evidence="4 5">
        <text>L-kynurenine + H2O = anthranilate + L-alanine + H(+)</text>
        <dbReference type="Rhea" id="RHEA:16813"/>
        <dbReference type="ChEBI" id="CHEBI:15377"/>
        <dbReference type="ChEBI" id="CHEBI:15378"/>
        <dbReference type="ChEBI" id="CHEBI:16567"/>
        <dbReference type="ChEBI" id="CHEBI:57959"/>
        <dbReference type="ChEBI" id="CHEBI:57972"/>
        <dbReference type="EC" id="3.7.1.3"/>
    </reaction>
</comment>
<dbReference type="GO" id="GO:0005737">
    <property type="term" value="C:cytoplasm"/>
    <property type="evidence" value="ECO:0007669"/>
    <property type="project" value="UniProtKB-SubCell"/>
</dbReference>
<feature type="modified residue" description="N6-(pyridoxal phosphate)lysine" evidence="4">
    <location>
        <position position="207"/>
    </location>
</feature>
<reference evidence="7" key="1">
    <citation type="submission" date="2021-02" db="EMBL/GenBank/DDBJ databases">
        <authorList>
            <person name="Nowell W R."/>
        </authorList>
    </citation>
    <scope>NUCLEOTIDE SEQUENCE</scope>
</reference>
<evidence type="ECO:0000256" key="2">
    <source>
        <dbReference type="ARBA" id="ARBA00022801"/>
    </source>
</evidence>
<dbReference type="InterPro" id="IPR004839">
    <property type="entry name" value="Aminotransferase_I/II_large"/>
</dbReference>
<feature type="binding site" evidence="4">
    <location>
        <position position="263"/>
    </location>
    <ligand>
        <name>pyridoxal 5'-phosphate</name>
        <dbReference type="ChEBI" id="CHEBI:597326"/>
    </ligand>
</feature>
<name>A0A815SI21_9BILA</name>
<keyword evidence="3 4" id="KW-0663">Pyridoxal phosphate</keyword>
<dbReference type="Gene3D" id="3.90.1150.10">
    <property type="entry name" value="Aspartate Aminotransferase, domain 1"/>
    <property type="match status" value="1"/>
</dbReference>
<dbReference type="UniPathway" id="UPA00334">
    <property type="reaction ID" value="UER00455"/>
</dbReference>
<comment type="pathway">
    <text evidence="4 5">Cofactor biosynthesis; NAD(+) biosynthesis; quinolinate from L-kynurenine: step 2/3.</text>
</comment>
<dbReference type="GO" id="GO:0019441">
    <property type="term" value="P:L-tryptophan catabolic process to kynurenine"/>
    <property type="evidence" value="ECO:0007669"/>
    <property type="project" value="TreeGrafter"/>
</dbReference>
<feature type="binding site" evidence="4">
    <location>
        <position position="235"/>
    </location>
    <ligand>
        <name>pyridoxal 5'-phosphate</name>
        <dbReference type="ChEBI" id="CHEBI:597326"/>
    </ligand>
</feature>
<feature type="binding site" evidence="4">
    <location>
        <position position="181"/>
    </location>
    <ligand>
        <name>pyridoxal 5'-phosphate</name>
        <dbReference type="ChEBI" id="CHEBI:597326"/>
    </ligand>
</feature>
<evidence type="ECO:0000256" key="1">
    <source>
        <dbReference type="ARBA" id="ARBA00022642"/>
    </source>
</evidence>
<dbReference type="GO" id="GO:0030429">
    <property type="term" value="F:kynureninase activity"/>
    <property type="evidence" value="ECO:0007669"/>
    <property type="project" value="UniProtKB-UniRule"/>
</dbReference>
<sequence length="394" mass="44539">MLREDFIYPEGIYLDGNSLGLASRSSIKAIENRLKEWQTLAVNGWTSWFGLSESLSTDLAKLVGAMPEEVIATGGITANLHALLATFYKPTDTKKYIVATTLDFPSDLYALQSWTQHYDTELRLIASQDGYTLTDEDIEAAFQDDVALVVLPTVLYASGQLLDIKRYAKLAQEKNIMLGVDAAHSVGAIPHAFHDWNVDFAVWCSYKYLNAGPGACGGIFVHEKHFHRIPALKGWWGHQKHTVFEMRPYFTHEPGAAAYQISTPSILSLAGLEGSLEDFKKVNILDIRKRSLELTTYFMELIDEHLPEFEIITPRNEERRGGHVSVRHAHAHLLSLALRAKNIVPDYRSPDILRMTPVALYNTKLELDETVHVLRELLDNEDYMKFQDQVNHVV</sequence>
<dbReference type="InterPro" id="IPR015424">
    <property type="entry name" value="PyrdxlP-dep_Trfase"/>
</dbReference>
<comment type="pathway">
    <text evidence="4 5">Amino-acid degradation; L-kynurenine degradation; L-alanine and anthranilate from L-kynurenine: step 1/1.</text>
</comment>
<comment type="subunit">
    <text evidence="4 5">Homodimer.</text>
</comment>
<comment type="subcellular location">
    <subcellularLocation>
        <location evidence="4 5">Cytoplasm</location>
    </subcellularLocation>
</comment>
<dbReference type="UniPathway" id="UPA00253">
    <property type="reaction ID" value="UER00329"/>
</dbReference>
<dbReference type="InterPro" id="IPR015421">
    <property type="entry name" value="PyrdxlP-dep_Trfase_major"/>
</dbReference>
<dbReference type="EMBL" id="CAJOAY010004134">
    <property type="protein sequence ID" value="CAF4056175.1"/>
    <property type="molecule type" value="Genomic_DNA"/>
</dbReference>